<feature type="binding site" description="axial binding residue" evidence="6">
    <location>
        <position position="469"/>
    </location>
    <ligand>
        <name>heme</name>
        <dbReference type="ChEBI" id="CHEBI:30413"/>
    </ligand>
    <ligandPart>
        <name>Fe</name>
        <dbReference type="ChEBI" id="CHEBI:18248"/>
    </ligandPart>
</feature>
<sequence length="527" mass="59142">MLARLKAPSGPKAWVDLNYLTFPAQLEVEAKMETSIVTSLFLVGLVLVLSLLYQIVYNLFLSPLRQIPGPLLARVTSYWLIFVDITGNRTSTIHRLHQKYGKAVRIGPSEVSLSNIESIKEIYGQQTSFMKAPIYETMSLPPLGIFSLTDRRAHSQRRKYLSHAFSQSNLLDTEPLIAQHIQKLHDKIKAGLNKPLDMLVLFRLLAFDIVGDLFLGQSFGGLDSPKVPGFLHDMDQAFLLGGIESSFPWVFAALTRIPIPSLQHFLASRKRLIQYGKASLNKYVAEYGRDSGRRDLLTKVLSVKDDSGTSVLSDLETYTEIGNLVFAGTVDTTSTTLTYLFWELCRHPVWQERLRAELKSHVADPSTTPSWNAVQELPLLDAVVNEALRLHPAAPASLPRRTPLGGKLLGGYFIPEDVVVSMQCYTTQRESDVFYKPDEFLPERWLEADKISGEMRELFMPFSKGSRACLGKNMAMMELKMTTATLLKSYSVRSAPTTTDDSMTMQDHFLVLPKGGRCDLIFEEVAK</sequence>
<dbReference type="PROSITE" id="PS00086">
    <property type="entry name" value="CYTOCHROME_P450"/>
    <property type="match status" value="1"/>
</dbReference>
<dbReference type="GO" id="GO:0004497">
    <property type="term" value="F:monooxygenase activity"/>
    <property type="evidence" value="ECO:0007669"/>
    <property type="project" value="UniProtKB-KW"/>
</dbReference>
<dbReference type="PANTHER" id="PTHR24305">
    <property type="entry name" value="CYTOCHROME P450"/>
    <property type="match status" value="1"/>
</dbReference>
<evidence type="ECO:0000256" key="2">
    <source>
        <dbReference type="ARBA" id="ARBA00010617"/>
    </source>
</evidence>
<evidence type="ECO:0000256" key="5">
    <source>
        <dbReference type="ARBA" id="ARBA00023004"/>
    </source>
</evidence>
<evidence type="ECO:0000256" key="6">
    <source>
        <dbReference type="PIRSR" id="PIRSR602401-1"/>
    </source>
</evidence>
<comment type="cofactor">
    <cofactor evidence="1 6">
        <name>heme</name>
        <dbReference type="ChEBI" id="CHEBI:30413"/>
    </cofactor>
</comment>
<dbReference type="PRINTS" id="PR00385">
    <property type="entry name" value="P450"/>
</dbReference>
<dbReference type="VEuPathDB" id="FungiDB:A1O9_03375"/>
<dbReference type="RefSeq" id="XP_013264395.1">
    <property type="nucleotide sequence ID" value="XM_013408941.1"/>
</dbReference>
<organism evidence="9 10">
    <name type="scientific">Exophiala aquamarina CBS 119918</name>
    <dbReference type="NCBI Taxonomy" id="1182545"/>
    <lineage>
        <taxon>Eukaryota</taxon>
        <taxon>Fungi</taxon>
        <taxon>Dikarya</taxon>
        <taxon>Ascomycota</taxon>
        <taxon>Pezizomycotina</taxon>
        <taxon>Eurotiomycetes</taxon>
        <taxon>Chaetothyriomycetidae</taxon>
        <taxon>Chaetothyriales</taxon>
        <taxon>Herpotrichiellaceae</taxon>
        <taxon>Exophiala</taxon>
    </lineage>
</organism>
<keyword evidence="8" id="KW-0472">Membrane</keyword>
<evidence type="ECO:0000256" key="1">
    <source>
        <dbReference type="ARBA" id="ARBA00001971"/>
    </source>
</evidence>
<evidence type="ECO:0000256" key="3">
    <source>
        <dbReference type="ARBA" id="ARBA00022723"/>
    </source>
</evidence>
<comment type="similarity">
    <text evidence="2 7">Belongs to the cytochrome P450 family.</text>
</comment>
<keyword evidence="10" id="KW-1185">Reference proteome</keyword>
<keyword evidence="4 7" id="KW-0560">Oxidoreductase</keyword>
<dbReference type="PRINTS" id="PR00463">
    <property type="entry name" value="EP450I"/>
</dbReference>
<accession>A0A072Q1R7</accession>
<dbReference type="InterPro" id="IPR002401">
    <property type="entry name" value="Cyt_P450_E_grp-I"/>
</dbReference>
<dbReference type="EMBL" id="AMGV01000002">
    <property type="protein sequence ID" value="KEF61805.1"/>
    <property type="molecule type" value="Genomic_DNA"/>
</dbReference>
<dbReference type="InterPro" id="IPR001128">
    <property type="entry name" value="Cyt_P450"/>
</dbReference>
<evidence type="ECO:0000256" key="4">
    <source>
        <dbReference type="ARBA" id="ARBA00023002"/>
    </source>
</evidence>
<evidence type="ECO:0000313" key="10">
    <source>
        <dbReference type="Proteomes" id="UP000027920"/>
    </source>
</evidence>
<reference evidence="9 10" key="1">
    <citation type="submission" date="2013-03" db="EMBL/GenBank/DDBJ databases">
        <title>The Genome Sequence of Exophiala aquamarina CBS 119918.</title>
        <authorList>
            <consortium name="The Broad Institute Genomics Platform"/>
            <person name="Cuomo C."/>
            <person name="de Hoog S."/>
            <person name="Gorbushina A."/>
            <person name="Walker B."/>
            <person name="Young S.K."/>
            <person name="Zeng Q."/>
            <person name="Gargeya S."/>
            <person name="Fitzgerald M."/>
            <person name="Haas B."/>
            <person name="Abouelleil A."/>
            <person name="Allen A.W."/>
            <person name="Alvarado L."/>
            <person name="Arachchi H.M."/>
            <person name="Berlin A.M."/>
            <person name="Chapman S.B."/>
            <person name="Gainer-Dewar J."/>
            <person name="Goldberg J."/>
            <person name="Griggs A."/>
            <person name="Gujja S."/>
            <person name="Hansen M."/>
            <person name="Howarth C."/>
            <person name="Imamovic A."/>
            <person name="Ireland A."/>
            <person name="Larimer J."/>
            <person name="McCowan C."/>
            <person name="Murphy C."/>
            <person name="Pearson M."/>
            <person name="Poon T.W."/>
            <person name="Priest M."/>
            <person name="Roberts A."/>
            <person name="Saif S."/>
            <person name="Shea T."/>
            <person name="Sisk P."/>
            <person name="Sykes S."/>
            <person name="Wortman J."/>
            <person name="Nusbaum C."/>
            <person name="Birren B."/>
        </authorList>
    </citation>
    <scope>NUCLEOTIDE SEQUENCE [LARGE SCALE GENOMIC DNA]</scope>
    <source>
        <strain evidence="9 10">CBS 119918</strain>
    </source>
</reference>
<keyword evidence="3 6" id="KW-0479">Metal-binding</keyword>
<comment type="caution">
    <text evidence="9">The sequence shown here is derived from an EMBL/GenBank/DDBJ whole genome shotgun (WGS) entry which is preliminary data.</text>
</comment>
<dbReference type="GeneID" id="25278311"/>
<dbReference type="STRING" id="1182545.A0A072Q1R7"/>
<dbReference type="Pfam" id="PF00067">
    <property type="entry name" value="p450"/>
    <property type="match status" value="1"/>
</dbReference>
<gene>
    <name evidence="9" type="ORF">A1O9_03375</name>
</gene>
<feature type="transmembrane region" description="Helical" evidence="8">
    <location>
        <begin position="40"/>
        <end position="60"/>
    </location>
</feature>
<dbReference type="GO" id="GO:0020037">
    <property type="term" value="F:heme binding"/>
    <property type="evidence" value="ECO:0007669"/>
    <property type="project" value="InterPro"/>
</dbReference>
<dbReference type="Gene3D" id="1.10.630.10">
    <property type="entry name" value="Cytochrome P450"/>
    <property type="match status" value="1"/>
</dbReference>
<dbReference type="AlphaFoldDB" id="A0A072Q1R7"/>
<dbReference type="HOGENOM" id="CLU_001570_14_2_1"/>
<dbReference type="PANTHER" id="PTHR24305:SF166">
    <property type="entry name" value="CYTOCHROME P450 12A4, MITOCHONDRIAL-RELATED"/>
    <property type="match status" value="1"/>
</dbReference>
<proteinExistence type="inferred from homology"/>
<evidence type="ECO:0000256" key="8">
    <source>
        <dbReference type="SAM" id="Phobius"/>
    </source>
</evidence>
<dbReference type="InterPro" id="IPR050121">
    <property type="entry name" value="Cytochrome_P450_monoxygenase"/>
</dbReference>
<keyword evidence="5 6" id="KW-0408">Iron</keyword>
<evidence type="ECO:0000313" key="9">
    <source>
        <dbReference type="EMBL" id="KEF61805.1"/>
    </source>
</evidence>
<name>A0A072Q1R7_9EURO</name>
<dbReference type="GO" id="GO:0016705">
    <property type="term" value="F:oxidoreductase activity, acting on paired donors, with incorporation or reduction of molecular oxygen"/>
    <property type="evidence" value="ECO:0007669"/>
    <property type="project" value="InterPro"/>
</dbReference>
<dbReference type="GO" id="GO:0005506">
    <property type="term" value="F:iron ion binding"/>
    <property type="evidence" value="ECO:0007669"/>
    <property type="project" value="InterPro"/>
</dbReference>
<protein>
    <recommendedName>
        <fullName evidence="11">Cytochrome P450 oxidoreductase</fullName>
    </recommendedName>
</protein>
<dbReference type="OrthoDB" id="1470350at2759"/>
<evidence type="ECO:0008006" key="11">
    <source>
        <dbReference type="Google" id="ProtNLM"/>
    </source>
</evidence>
<keyword evidence="8" id="KW-1133">Transmembrane helix</keyword>
<keyword evidence="8" id="KW-0812">Transmembrane</keyword>
<keyword evidence="7" id="KW-0503">Monooxygenase</keyword>
<keyword evidence="6 7" id="KW-0349">Heme</keyword>
<dbReference type="InterPro" id="IPR036396">
    <property type="entry name" value="Cyt_P450_sf"/>
</dbReference>
<evidence type="ECO:0000256" key="7">
    <source>
        <dbReference type="RuleBase" id="RU000461"/>
    </source>
</evidence>
<dbReference type="SUPFAM" id="SSF48264">
    <property type="entry name" value="Cytochrome P450"/>
    <property type="match status" value="1"/>
</dbReference>
<dbReference type="InterPro" id="IPR017972">
    <property type="entry name" value="Cyt_P450_CS"/>
</dbReference>
<dbReference type="Proteomes" id="UP000027920">
    <property type="component" value="Unassembled WGS sequence"/>
</dbReference>